<organism evidence="3 4">
    <name type="scientific">Reticulomyxa filosa</name>
    <dbReference type="NCBI Taxonomy" id="46433"/>
    <lineage>
        <taxon>Eukaryota</taxon>
        <taxon>Sar</taxon>
        <taxon>Rhizaria</taxon>
        <taxon>Retaria</taxon>
        <taxon>Foraminifera</taxon>
        <taxon>Monothalamids</taxon>
        <taxon>Reticulomyxidae</taxon>
        <taxon>Reticulomyxa</taxon>
    </lineage>
</organism>
<sequence>NNNKTLVQDQLAFQKYVQQLRQEMIQLSLSSCRGAGEQGKSQVLQECISNKEVNEIVKCMGTLERMRHKTGALRLHLDLQAVSFESEDLLTAFQMCPLTVVHEYYIDLIQKSMLTSMVASFDRAMGHWTGLCAVETVYDKIFDQLLLFTQGDSARSPLLVKTWVPDLLSCNEALVNYVRTYFGDIALTGGGVSEQRADKWTLFRTLADVYYHMRTYEVHLHRLDACLHKITSAHTHSKEERKEDRLEDELQQEEEEEKEKEHKGKRKTTPAGRRRLLVEIIDKMNEMFSTIIALITSSLHANNNCMPVRYAYFGPHSDLNQVLLNNCTTIDVNILTTMRSTASKVVEKTIQVVETIETIDLSLHKDERIASINAILDSQSEIAADGIISLLEKLYHQTKSVQMISETWNANNTVENPHFEKKWIGGVPVIQSILKPKEKEKEKEKEAAKTNKDKEKDKDKDKDSKKPSGIIPPWTIKTSNLRSEMEAAEGYREQLENAMAEIKEKKKEVFMVRQEQQRVRDEIHIVKLQLQRSEQTVEEMTTYELKCKTLISELDKMKAKNEQLTKNIELKEAQIDTLSNNCNGLNSSTTLKSMRNRNNNNHIMRTWIVL</sequence>
<feature type="compositionally biased region" description="Acidic residues" evidence="2">
    <location>
        <begin position="246"/>
        <end position="258"/>
    </location>
</feature>
<dbReference type="Proteomes" id="UP000023152">
    <property type="component" value="Unassembled WGS sequence"/>
</dbReference>
<feature type="coiled-coil region" evidence="1">
    <location>
        <begin position="540"/>
        <end position="581"/>
    </location>
</feature>
<feature type="compositionally biased region" description="Basic and acidic residues" evidence="2">
    <location>
        <begin position="435"/>
        <end position="466"/>
    </location>
</feature>
<feature type="non-terminal residue" evidence="3">
    <location>
        <position position="1"/>
    </location>
</feature>
<proteinExistence type="predicted"/>
<reference evidence="3 4" key="1">
    <citation type="journal article" date="2013" name="Curr. Biol.">
        <title>The Genome of the Foraminiferan Reticulomyxa filosa.</title>
        <authorList>
            <person name="Glockner G."/>
            <person name="Hulsmann N."/>
            <person name="Schleicher M."/>
            <person name="Noegel A.A."/>
            <person name="Eichinger L."/>
            <person name="Gallinger C."/>
            <person name="Pawlowski J."/>
            <person name="Sierra R."/>
            <person name="Euteneuer U."/>
            <person name="Pillet L."/>
            <person name="Moustafa A."/>
            <person name="Platzer M."/>
            <person name="Groth M."/>
            <person name="Szafranski K."/>
            <person name="Schliwa M."/>
        </authorList>
    </citation>
    <scope>NUCLEOTIDE SEQUENCE [LARGE SCALE GENOMIC DNA]</scope>
</reference>
<name>X6NU10_RETFI</name>
<evidence type="ECO:0000256" key="1">
    <source>
        <dbReference type="SAM" id="Coils"/>
    </source>
</evidence>
<evidence type="ECO:0000313" key="4">
    <source>
        <dbReference type="Proteomes" id="UP000023152"/>
    </source>
</evidence>
<evidence type="ECO:0008006" key="5">
    <source>
        <dbReference type="Google" id="ProtNLM"/>
    </source>
</evidence>
<protein>
    <recommendedName>
        <fullName evidence="5">Viral A-type inclusion protein</fullName>
    </recommendedName>
</protein>
<feature type="region of interest" description="Disordered" evidence="2">
    <location>
        <begin position="435"/>
        <end position="475"/>
    </location>
</feature>
<feature type="region of interest" description="Disordered" evidence="2">
    <location>
        <begin position="237"/>
        <end position="269"/>
    </location>
</feature>
<accession>X6NU10</accession>
<keyword evidence="1" id="KW-0175">Coiled coil</keyword>
<gene>
    <name evidence="3" type="ORF">RFI_08353</name>
</gene>
<evidence type="ECO:0000313" key="3">
    <source>
        <dbReference type="EMBL" id="ETO28772.1"/>
    </source>
</evidence>
<keyword evidence="4" id="KW-1185">Reference proteome</keyword>
<dbReference type="AlphaFoldDB" id="X6NU10"/>
<evidence type="ECO:0000256" key="2">
    <source>
        <dbReference type="SAM" id="MobiDB-lite"/>
    </source>
</evidence>
<comment type="caution">
    <text evidence="3">The sequence shown here is derived from an EMBL/GenBank/DDBJ whole genome shotgun (WGS) entry which is preliminary data.</text>
</comment>
<dbReference type="EMBL" id="ASPP01006470">
    <property type="protein sequence ID" value="ETO28772.1"/>
    <property type="molecule type" value="Genomic_DNA"/>
</dbReference>